<evidence type="ECO:0000313" key="2">
    <source>
        <dbReference type="EMBL" id="KAF5195268.1"/>
    </source>
</evidence>
<evidence type="ECO:0000313" key="3">
    <source>
        <dbReference type="Proteomes" id="UP000554482"/>
    </source>
</evidence>
<dbReference type="AlphaFoldDB" id="A0A7J6WEI7"/>
<dbReference type="OrthoDB" id="5061070at2759"/>
<dbReference type="InterPro" id="IPR000375">
    <property type="entry name" value="Dynamin_stalk"/>
</dbReference>
<protein>
    <submittedName>
        <fullName evidence="2">Dynamin-related protein 4C</fullName>
    </submittedName>
</protein>
<comment type="caution">
    <text evidence="2">The sequence shown here is derived from an EMBL/GenBank/DDBJ whole genome shotgun (WGS) entry which is preliminary data.</text>
</comment>
<proteinExistence type="predicted"/>
<sequence>MHCTARMTEMLTEFSKQLKSTFEKLTAKDKFLMEEIRVLEETKAIELPNFLPKNSFPHNFAEKGYPQLQSSARRVAYNLILKMRERSVDRMEEMIEMEKLADYTCNPEYLSTWNTLMASQPSFMTLITDLSKTPIFSY</sequence>
<reference evidence="2 3" key="1">
    <citation type="submission" date="2020-06" db="EMBL/GenBank/DDBJ databases">
        <title>Transcriptomic and genomic resources for Thalictrum thalictroides and T. hernandezii: Facilitating candidate gene discovery in an emerging model plant lineage.</title>
        <authorList>
            <person name="Arias T."/>
            <person name="Riano-Pachon D.M."/>
            <person name="Di Stilio V.S."/>
        </authorList>
    </citation>
    <scope>NUCLEOTIDE SEQUENCE [LARGE SCALE GENOMIC DNA]</scope>
    <source>
        <strain evidence="3">cv. WT478/WT964</strain>
        <tissue evidence="2">Leaves</tissue>
    </source>
</reference>
<gene>
    <name evidence="2" type="ORF">FRX31_015145</name>
</gene>
<dbReference type="Gene3D" id="1.20.120.1240">
    <property type="entry name" value="Dynamin, middle domain"/>
    <property type="match status" value="1"/>
</dbReference>
<keyword evidence="3" id="KW-1185">Reference proteome</keyword>
<dbReference type="EMBL" id="JABWDY010017557">
    <property type="protein sequence ID" value="KAF5195268.1"/>
    <property type="molecule type" value="Genomic_DNA"/>
</dbReference>
<accession>A0A7J6WEI7</accession>
<feature type="domain" description="Dynamin stalk" evidence="1">
    <location>
        <begin position="63"/>
        <end position="117"/>
    </location>
</feature>
<organism evidence="2 3">
    <name type="scientific">Thalictrum thalictroides</name>
    <name type="common">Rue-anemone</name>
    <name type="synonym">Anemone thalictroides</name>
    <dbReference type="NCBI Taxonomy" id="46969"/>
    <lineage>
        <taxon>Eukaryota</taxon>
        <taxon>Viridiplantae</taxon>
        <taxon>Streptophyta</taxon>
        <taxon>Embryophyta</taxon>
        <taxon>Tracheophyta</taxon>
        <taxon>Spermatophyta</taxon>
        <taxon>Magnoliopsida</taxon>
        <taxon>Ranunculales</taxon>
        <taxon>Ranunculaceae</taxon>
        <taxon>Thalictroideae</taxon>
        <taxon>Thalictrum</taxon>
    </lineage>
</organism>
<evidence type="ECO:0000259" key="1">
    <source>
        <dbReference type="Pfam" id="PF01031"/>
    </source>
</evidence>
<dbReference type="Proteomes" id="UP000554482">
    <property type="component" value="Unassembled WGS sequence"/>
</dbReference>
<dbReference type="Pfam" id="PF01031">
    <property type="entry name" value="Dynamin_M"/>
    <property type="match status" value="1"/>
</dbReference>
<name>A0A7J6WEI7_THATH</name>